<evidence type="ECO:0000256" key="1">
    <source>
        <dbReference type="SAM" id="MobiDB-lite"/>
    </source>
</evidence>
<dbReference type="EMBL" id="VLXZ01000001">
    <property type="protein sequence ID" value="TSB48332.1"/>
    <property type="molecule type" value="Genomic_DNA"/>
</dbReference>
<feature type="compositionally biased region" description="Acidic residues" evidence="1">
    <location>
        <begin position="43"/>
        <end position="61"/>
    </location>
</feature>
<dbReference type="Proteomes" id="UP000318521">
    <property type="component" value="Unassembled WGS sequence"/>
</dbReference>
<gene>
    <name evidence="3" type="ORF">FN960_01910</name>
</gene>
<dbReference type="Gene3D" id="2.50.20.20">
    <property type="match status" value="1"/>
</dbReference>
<feature type="chain" id="PRO_5038510017" evidence="2">
    <location>
        <begin position="22"/>
        <end position="321"/>
    </location>
</feature>
<keyword evidence="2" id="KW-0732">Signal</keyword>
<reference evidence="3 4" key="1">
    <citation type="submission" date="2019-07" db="EMBL/GenBank/DDBJ databases">
        <authorList>
            <person name="Park Y.J."/>
            <person name="Jeong S.E."/>
            <person name="Jung H.S."/>
        </authorList>
    </citation>
    <scope>NUCLEOTIDE SEQUENCE [LARGE SCALE GENOMIC DNA]</scope>
    <source>
        <strain evidence="4">P16(2019)</strain>
    </source>
</reference>
<protein>
    <submittedName>
        <fullName evidence="3">Uncharacterized protein</fullName>
    </submittedName>
</protein>
<accession>A0A554A3R6</accession>
<comment type="caution">
    <text evidence="3">The sequence shown here is derived from an EMBL/GenBank/DDBJ whole genome shotgun (WGS) entry which is preliminary data.</text>
</comment>
<dbReference type="RefSeq" id="WP_143846677.1">
    <property type="nucleotide sequence ID" value="NZ_VLXZ01000001.1"/>
</dbReference>
<feature type="signal peptide" evidence="2">
    <location>
        <begin position="1"/>
        <end position="21"/>
    </location>
</feature>
<feature type="compositionally biased region" description="Acidic residues" evidence="1">
    <location>
        <begin position="25"/>
        <end position="35"/>
    </location>
</feature>
<feature type="region of interest" description="Disordered" evidence="1">
    <location>
        <begin position="21"/>
        <end position="65"/>
    </location>
</feature>
<name>A0A554A3R6_9BACI</name>
<organism evidence="3 4">
    <name type="scientific">Alkalicoccobacillus porphyridii</name>
    <dbReference type="NCBI Taxonomy" id="2597270"/>
    <lineage>
        <taxon>Bacteria</taxon>
        <taxon>Bacillati</taxon>
        <taxon>Bacillota</taxon>
        <taxon>Bacilli</taxon>
        <taxon>Bacillales</taxon>
        <taxon>Bacillaceae</taxon>
        <taxon>Alkalicoccobacillus</taxon>
    </lineage>
</organism>
<evidence type="ECO:0000313" key="3">
    <source>
        <dbReference type="EMBL" id="TSB48332.1"/>
    </source>
</evidence>
<evidence type="ECO:0000256" key="2">
    <source>
        <dbReference type="SAM" id="SignalP"/>
    </source>
</evidence>
<proteinExistence type="predicted"/>
<dbReference type="InterPro" id="IPR046720">
    <property type="entry name" value="DUF6612"/>
</dbReference>
<dbReference type="AlphaFoldDB" id="A0A554A3R6"/>
<dbReference type="PROSITE" id="PS51257">
    <property type="entry name" value="PROKAR_LIPOPROTEIN"/>
    <property type="match status" value="1"/>
</dbReference>
<evidence type="ECO:0000313" key="4">
    <source>
        <dbReference type="Proteomes" id="UP000318521"/>
    </source>
</evidence>
<keyword evidence="4" id="KW-1185">Reference proteome</keyword>
<dbReference type="Pfam" id="PF20316">
    <property type="entry name" value="DUF6612"/>
    <property type="match status" value="1"/>
</dbReference>
<dbReference type="OrthoDB" id="1957331at2"/>
<sequence>MKKVKWLTVGLVCTVALVACGNEDASTEEANDTETTESSSPEESTEVDTGDSEETGEEVSNENDAHTILEQSIAAMEDVNSFSMEMNTEQTIEMDGEEPMLTTSSVTMDGVQDPLSFYQLIVSSDPSSGETFEMEQYYVDGVIYMQDPIDDQWMMMSGDVLGMDDLEDLEMSPEDQLDVLMDFAEEITVEDEGDRYALTINGSGDELMELARELANAESDPSMQDDMDQIFEGTEISKLDYVLYINKETYYQEEMHMELEMTMEAEGETITISQVSDSLFSGFNELEEIVVPDDILENAEEISEEEMGAIEGEFEMEEDDQ</sequence>